<dbReference type="InterPro" id="IPR017532">
    <property type="entry name" value="Hydrolase-2_PEP"/>
</dbReference>
<dbReference type="Gene3D" id="3.40.50.1820">
    <property type="entry name" value="alpha/beta hydrolase"/>
    <property type="match status" value="2"/>
</dbReference>
<dbReference type="RefSeq" id="WP_206560871.1">
    <property type="nucleotide sequence ID" value="NZ_JAFKCZ010000008.1"/>
</dbReference>
<accession>A0A939DG42</accession>
<name>A0A939DG42_9GAMM</name>
<dbReference type="NCBIfam" id="TIGR03100">
    <property type="entry name" value="hydr1_PEP"/>
    <property type="match status" value="1"/>
</dbReference>
<dbReference type="InterPro" id="IPR022742">
    <property type="entry name" value="Hydrolase_4"/>
</dbReference>
<dbReference type="AlphaFoldDB" id="A0A939DG42"/>
<dbReference type="InterPro" id="IPR050261">
    <property type="entry name" value="FrsA_esterase"/>
</dbReference>
<reference evidence="4" key="1">
    <citation type="submission" date="2021-02" db="EMBL/GenBank/DDBJ databases">
        <title>PHA producing bacteria isolated from coastal sediment in Guangdong, Shenzhen.</title>
        <authorList>
            <person name="Zheng W."/>
            <person name="Yu S."/>
            <person name="Huang Y."/>
        </authorList>
    </citation>
    <scope>NUCLEOTIDE SEQUENCE</scope>
    <source>
        <strain evidence="4">TN14-10</strain>
    </source>
</reference>
<sequence length="583" mass="62823">MPVTTCQLAGPAGKLFSTLYLPGRDDLPARWVVHVPAFCEEMNKSRPMVAAAARGMAAKGWHVLVPDLHGTGDSEGEFSKASWSTWRDEIVYLVNTLRAANAVEVRLWGLRLGCLLALDAAALLGQSVQSLILWQPVTSGAQYLKQFLRLRVAARRMRGLDESVSQLMAKLDAGDSVRVAGYTLPSRMALELAALEMPAMAPGAGQQVHWLSVRNTGGGCTPVEQKVIAAWQAAGVGVEAESLPGESFWATTEISMAPELVQRTAELCPPATAASAGNGPIIPGGVACSDEQGVAFQCDGDTLLGVIHRPPRGIERGVLIVVGGPQYRVGAHRQFVNLARHLAAAGIPAMRFDYRGMGDSEGNFRGFQHVSRDIGAAMDEFFARLPQMKSVVLWGLCDGATAAACYAVDDRRVSGLALANPWVHSEQGQARAFIRHYYTARLFNRGFWRRLLRGEVGVVQSLKSLLANFLRSRRPGGAQRQTQAPETSPRGQALESAGISDDLVGAMEDALVRFPGKLLLLLSGRDLTAAEFADALGRSRRLRKVMASDRARRCDFAEADHTFAASASENSANEATANWVRAL</sequence>
<keyword evidence="5" id="KW-1185">Reference proteome</keyword>
<proteinExistence type="predicted"/>
<evidence type="ECO:0000259" key="3">
    <source>
        <dbReference type="Pfam" id="PF12146"/>
    </source>
</evidence>
<keyword evidence="1 4" id="KW-0378">Hydrolase</keyword>
<protein>
    <submittedName>
        <fullName evidence="4">Hydrolase 1, exosortase A system-associated</fullName>
    </submittedName>
</protein>
<dbReference type="EMBL" id="JAFKCZ010000008">
    <property type="protein sequence ID" value="MBN7797424.1"/>
    <property type="molecule type" value="Genomic_DNA"/>
</dbReference>
<feature type="compositionally biased region" description="Polar residues" evidence="2">
    <location>
        <begin position="479"/>
        <end position="490"/>
    </location>
</feature>
<dbReference type="InterPro" id="IPR017531">
    <property type="entry name" value="Hydrolase-1_PEP"/>
</dbReference>
<feature type="domain" description="Serine aminopeptidase S33" evidence="3">
    <location>
        <begin position="48"/>
        <end position="156"/>
    </location>
</feature>
<evidence type="ECO:0000256" key="2">
    <source>
        <dbReference type="SAM" id="MobiDB-lite"/>
    </source>
</evidence>
<dbReference type="Proteomes" id="UP000664303">
    <property type="component" value="Unassembled WGS sequence"/>
</dbReference>
<comment type="caution">
    <text evidence="4">The sequence shown here is derived from an EMBL/GenBank/DDBJ whole genome shotgun (WGS) entry which is preliminary data.</text>
</comment>
<evidence type="ECO:0000256" key="1">
    <source>
        <dbReference type="ARBA" id="ARBA00022801"/>
    </source>
</evidence>
<dbReference type="Pfam" id="PF12146">
    <property type="entry name" value="Hydrolase_4"/>
    <property type="match status" value="2"/>
</dbReference>
<feature type="domain" description="Serine aminopeptidase S33" evidence="3">
    <location>
        <begin position="334"/>
        <end position="442"/>
    </location>
</feature>
<evidence type="ECO:0000313" key="5">
    <source>
        <dbReference type="Proteomes" id="UP000664303"/>
    </source>
</evidence>
<dbReference type="SUPFAM" id="SSF53474">
    <property type="entry name" value="alpha/beta-Hydrolases"/>
    <property type="match status" value="2"/>
</dbReference>
<gene>
    <name evidence="4" type="ORF">JYP50_12520</name>
</gene>
<organism evidence="4 5">
    <name type="scientific">Parahaliea mediterranea</name>
    <dbReference type="NCBI Taxonomy" id="651086"/>
    <lineage>
        <taxon>Bacteria</taxon>
        <taxon>Pseudomonadati</taxon>
        <taxon>Pseudomonadota</taxon>
        <taxon>Gammaproteobacteria</taxon>
        <taxon>Cellvibrionales</taxon>
        <taxon>Halieaceae</taxon>
        <taxon>Parahaliea</taxon>
    </lineage>
</organism>
<dbReference type="PANTHER" id="PTHR22946">
    <property type="entry name" value="DIENELACTONE HYDROLASE DOMAIN-CONTAINING PROTEIN-RELATED"/>
    <property type="match status" value="1"/>
</dbReference>
<dbReference type="GO" id="GO:0052689">
    <property type="term" value="F:carboxylic ester hydrolase activity"/>
    <property type="evidence" value="ECO:0007669"/>
    <property type="project" value="UniProtKB-ARBA"/>
</dbReference>
<dbReference type="NCBIfam" id="TIGR03101">
    <property type="entry name" value="hydr2_PEP"/>
    <property type="match status" value="1"/>
</dbReference>
<evidence type="ECO:0000313" key="4">
    <source>
        <dbReference type="EMBL" id="MBN7797424.1"/>
    </source>
</evidence>
<feature type="region of interest" description="Disordered" evidence="2">
    <location>
        <begin position="474"/>
        <end position="495"/>
    </location>
</feature>
<dbReference type="PANTHER" id="PTHR22946:SF9">
    <property type="entry name" value="POLYKETIDE TRANSFERASE AF380"/>
    <property type="match status" value="1"/>
</dbReference>
<dbReference type="InterPro" id="IPR029058">
    <property type="entry name" value="AB_hydrolase_fold"/>
</dbReference>